<organism evidence="1 2">
    <name type="scientific">Rhizopogon vinicolor AM-OR11-026</name>
    <dbReference type="NCBI Taxonomy" id="1314800"/>
    <lineage>
        <taxon>Eukaryota</taxon>
        <taxon>Fungi</taxon>
        <taxon>Dikarya</taxon>
        <taxon>Basidiomycota</taxon>
        <taxon>Agaricomycotina</taxon>
        <taxon>Agaricomycetes</taxon>
        <taxon>Agaricomycetidae</taxon>
        <taxon>Boletales</taxon>
        <taxon>Suillineae</taxon>
        <taxon>Rhizopogonaceae</taxon>
        <taxon>Rhizopogon</taxon>
    </lineage>
</organism>
<name>A0A1B7MNJ6_9AGAM</name>
<sequence>MQENDNDRCLPQLTSILKAVQRIFTIRISAKKRSIGEGESAGSPIQVNFKVVPTIIPAKTIVKPHSFPDATGALGDVWRCSMSTLSGTRQVSLQILKFEWESTRNLFDTNSQSRSRSKLSGSLQNQIKN</sequence>
<protein>
    <submittedName>
        <fullName evidence="1">Uncharacterized protein</fullName>
    </submittedName>
</protein>
<accession>A0A1B7MNJ6</accession>
<proteinExistence type="predicted"/>
<evidence type="ECO:0000313" key="1">
    <source>
        <dbReference type="EMBL" id="OAX34177.1"/>
    </source>
</evidence>
<reference evidence="1 2" key="1">
    <citation type="submission" date="2016-06" db="EMBL/GenBank/DDBJ databases">
        <title>Comparative genomics of the ectomycorrhizal sister species Rhizopogon vinicolor and Rhizopogon vesiculosus (Basidiomycota: Boletales) reveals a divergence of the mating type B locus.</title>
        <authorList>
            <consortium name="DOE Joint Genome Institute"/>
            <person name="Mujic A.B."/>
            <person name="Kuo A."/>
            <person name="Tritt A."/>
            <person name="Lipzen A."/>
            <person name="Chen C."/>
            <person name="Johnson J."/>
            <person name="Sharma A."/>
            <person name="Barry K."/>
            <person name="Grigoriev I.V."/>
            <person name="Spatafora J.W."/>
        </authorList>
    </citation>
    <scope>NUCLEOTIDE SEQUENCE [LARGE SCALE GENOMIC DNA]</scope>
    <source>
        <strain evidence="1 2">AM-OR11-026</strain>
    </source>
</reference>
<dbReference type="EMBL" id="KV448647">
    <property type="protein sequence ID" value="OAX34177.1"/>
    <property type="molecule type" value="Genomic_DNA"/>
</dbReference>
<keyword evidence="2" id="KW-1185">Reference proteome</keyword>
<gene>
    <name evidence="1" type="ORF">K503DRAFT_465736</name>
</gene>
<dbReference type="AlphaFoldDB" id="A0A1B7MNJ6"/>
<dbReference type="InParanoid" id="A0A1B7MNJ6"/>
<evidence type="ECO:0000313" key="2">
    <source>
        <dbReference type="Proteomes" id="UP000092154"/>
    </source>
</evidence>
<dbReference type="Proteomes" id="UP000092154">
    <property type="component" value="Unassembled WGS sequence"/>
</dbReference>